<dbReference type="GeneID" id="118500291"/>
<protein>
    <submittedName>
        <fullName evidence="2">Uncharacterized protein LOC118500291 isoform X1</fullName>
    </submittedName>
</protein>
<gene>
    <name evidence="2" type="primary">LOC118500291</name>
</gene>
<name>A0A7E6DN73_9CHIR</name>
<keyword evidence="1" id="KW-1185">Reference proteome</keyword>
<reference evidence="2" key="1">
    <citation type="submission" date="2025-08" db="UniProtKB">
        <authorList>
            <consortium name="RefSeq"/>
        </authorList>
    </citation>
    <scope>IDENTIFICATION</scope>
    <source>
        <tissue evidence="2">Muscle</tissue>
    </source>
</reference>
<evidence type="ECO:0000313" key="2">
    <source>
        <dbReference type="RefSeq" id="XP_035880434.1"/>
    </source>
</evidence>
<proteinExistence type="predicted"/>
<sequence length="277" mass="30734">MLMILMNLQAAPEENAGTLEAELECEYRSVVLCVHDGDDGAALSARQIHGRNWVAVCLSLMGRVGCGQVSWSLLGHAPLLLGKTWIWPEVSNYSFVTIYGKLKLRTPFGNLGLGWRLPEASSSLGLRTVRLGTSRGEGAARFPEQSPYGAGRNSCYLHYLHWGGWKAKLFLLRLVPRGLCWLPLSRPKDCEALLRLSKLLPSPPAGNSCASRVLVPVPRWESARQSSRKQDKKTTFLTAKLGRRLSRASPAGDTAHTGTQYSEREVISRRSFRLSYR</sequence>
<dbReference type="RefSeq" id="XP_035880434.1">
    <property type="nucleotide sequence ID" value="XM_036024541.1"/>
</dbReference>
<dbReference type="Proteomes" id="UP000504628">
    <property type="component" value="Chromosome 4"/>
</dbReference>
<accession>A0A7E6DN73</accession>
<organism evidence="1 2">
    <name type="scientific">Phyllostomus discolor</name>
    <name type="common">pale spear-nosed bat</name>
    <dbReference type="NCBI Taxonomy" id="89673"/>
    <lineage>
        <taxon>Eukaryota</taxon>
        <taxon>Metazoa</taxon>
        <taxon>Chordata</taxon>
        <taxon>Craniata</taxon>
        <taxon>Vertebrata</taxon>
        <taxon>Euteleostomi</taxon>
        <taxon>Mammalia</taxon>
        <taxon>Eutheria</taxon>
        <taxon>Laurasiatheria</taxon>
        <taxon>Chiroptera</taxon>
        <taxon>Yangochiroptera</taxon>
        <taxon>Phyllostomidae</taxon>
        <taxon>Phyllostominae</taxon>
        <taxon>Phyllostomus</taxon>
    </lineage>
</organism>
<dbReference type="KEGG" id="pdic:118500291"/>
<dbReference type="AlphaFoldDB" id="A0A7E6DN73"/>
<dbReference type="InParanoid" id="A0A7E6DN73"/>
<evidence type="ECO:0000313" key="1">
    <source>
        <dbReference type="Proteomes" id="UP000504628"/>
    </source>
</evidence>